<organism evidence="1 2">
    <name type="scientific">Lacrimispora xylanisolvens</name>
    <dbReference type="NCBI Taxonomy" id="384636"/>
    <lineage>
        <taxon>Bacteria</taxon>
        <taxon>Bacillati</taxon>
        <taxon>Bacillota</taxon>
        <taxon>Clostridia</taxon>
        <taxon>Lachnospirales</taxon>
        <taxon>Lachnospiraceae</taxon>
        <taxon>Lacrimispora</taxon>
    </lineage>
</organism>
<evidence type="ECO:0000313" key="2">
    <source>
        <dbReference type="Proteomes" id="UP000237749"/>
    </source>
</evidence>
<reference evidence="1 2" key="1">
    <citation type="submission" date="2018-02" db="EMBL/GenBank/DDBJ databases">
        <title>Genomic Encyclopedia of Archaeal and Bacterial Type Strains, Phase II (KMG-II): from individual species to whole genera.</title>
        <authorList>
            <person name="Goeker M."/>
        </authorList>
    </citation>
    <scope>NUCLEOTIDE SEQUENCE [LARGE SCALE GENOMIC DNA]</scope>
    <source>
        <strain evidence="1 2">DSM 3808</strain>
    </source>
</reference>
<keyword evidence="2" id="KW-1185">Reference proteome</keyword>
<comment type="caution">
    <text evidence="1">The sequence shown here is derived from an EMBL/GenBank/DDBJ whole genome shotgun (WGS) entry which is preliminary data.</text>
</comment>
<dbReference type="RefSeq" id="WP_104433940.1">
    <property type="nucleotide sequence ID" value="NZ_PTJA01000001.1"/>
</dbReference>
<evidence type="ECO:0000313" key="1">
    <source>
        <dbReference type="EMBL" id="PPK83290.1"/>
    </source>
</evidence>
<proteinExistence type="predicted"/>
<evidence type="ECO:0008006" key="3">
    <source>
        <dbReference type="Google" id="ProtNLM"/>
    </source>
</evidence>
<name>A0A2S6HYY8_9FIRM</name>
<dbReference type="EMBL" id="PTJA01000001">
    <property type="protein sequence ID" value="PPK83290.1"/>
    <property type="molecule type" value="Genomic_DNA"/>
</dbReference>
<dbReference type="Proteomes" id="UP000237749">
    <property type="component" value="Unassembled WGS sequence"/>
</dbReference>
<sequence length="437" mass="50260">MKIKLGIITPETHMDYFRAIEEEMRSVCQFRFLTISNFRETTDIYLKNLGLVDGFVISGRLLYESIDKECLDTKVPTHILQDNENLLYRELFRLLVTEPELDISRIYVDYAYIIDSFSEFQKYLTHEGKPVDSNDFFERVETMLENHITLWEEKKTDLSITAFGHFVPELKKHGVRYILIRPTLENVKETITEIINEITILKLKNQRAVVACLSIETAQLPAIEQLQELKDLVSRFLLSVNLADTAQISEGYVRLYTTYGSFMKITSDALNCTLLEYLGESVSETVKIGWGSGHEYYQANENATKAHRQAKAFTGSCSFFINEDQKVIGPMKSMNVIQFSEQGDPGIISLAKRMGINNINLQKIISYAEIMRTNKLSSEDVAQCLSMTVRGANRILNKIEEKNYVQTVFEKRDNGKGRPKKYYELLFLDKDGNRSGE</sequence>
<dbReference type="AlphaFoldDB" id="A0A2S6HYY8"/>
<accession>A0A2S6HYY8</accession>
<protein>
    <recommendedName>
        <fullName evidence="3">Transcriptional regulator</fullName>
    </recommendedName>
</protein>
<gene>
    <name evidence="1" type="ORF">BXY41_101353</name>
</gene>